<evidence type="ECO:0000313" key="2">
    <source>
        <dbReference type="Proteomes" id="UP001320420"/>
    </source>
</evidence>
<accession>A0AAN9YW06</accession>
<keyword evidence="2" id="KW-1185">Reference proteome</keyword>
<dbReference type="Proteomes" id="UP001320420">
    <property type="component" value="Unassembled WGS sequence"/>
</dbReference>
<evidence type="ECO:0000313" key="1">
    <source>
        <dbReference type="EMBL" id="KAK7756469.1"/>
    </source>
</evidence>
<dbReference type="EMBL" id="JAKJXP020000007">
    <property type="protein sequence ID" value="KAK7756469.1"/>
    <property type="molecule type" value="Genomic_DNA"/>
</dbReference>
<reference evidence="1 2" key="1">
    <citation type="submission" date="2024-02" db="EMBL/GenBank/DDBJ databases">
        <title>De novo assembly and annotation of 12 fungi associated with fruit tree decline syndrome in Ontario, Canada.</title>
        <authorList>
            <person name="Sulman M."/>
            <person name="Ellouze W."/>
            <person name="Ilyukhin E."/>
        </authorList>
    </citation>
    <scope>NUCLEOTIDE SEQUENCE [LARGE SCALE GENOMIC DNA]</scope>
    <source>
        <strain evidence="1 2">M11/M66-122</strain>
    </source>
</reference>
<organism evidence="1 2">
    <name type="scientific">Diatrype stigma</name>
    <dbReference type="NCBI Taxonomy" id="117547"/>
    <lineage>
        <taxon>Eukaryota</taxon>
        <taxon>Fungi</taxon>
        <taxon>Dikarya</taxon>
        <taxon>Ascomycota</taxon>
        <taxon>Pezizomycotina</taxon>
        <taxon>Sordariomycetes</taxon>
        <taxon>Xylariomycetidae</taxon>
        <taxon>Xylariales</taxon>
        <taxon>Diatrypaceae</taxon>
        <taxon>Diatrype</taxon>
    </lineage>
</organism>
<proteinExistence type="predicted"/>
<name>A0AAN9YW06_9PEZI</name>
<comment type="caution">
    <text evidence="1">The sequence shown here is derived from an EMBL/GenBank/DDBJ whole genome shotgun (WGS) entry which is preliminary data.</text>
</comment>
<protein>
    <submittedName>
        <fullName evidence="1">Uncharacterized protein</fullName>
    </submittedName>
</protein>
<sequence length="351" mass="39783">MAMHYMEKIEHWFRQLEAEAAKTGENKTTHAPLTSFHPFPKLPPEVKHMIWQKHKEATCKPLRHYIGVHLSIQTYGALDVDTGLFVQNVSTASTSAAVDPRALRSSGTTIIGPREYAQLTGLIFTPTPGQAAAEINIWKTGQLKPVSSRLRYSETWFWADFRQDVVFLGNDYIWEAYERLCADELEAVKLEAVHSFAVLASTAFRRSHYEPFTPPDVSWTHQIQKLALRKDSVLFGRPMCLTRNDEKALVNMKALRVLYIIVASNPDCKHGRPYTWGGGVSDDFVANDGFMPVEAFQKRHPAKKDNDCACAIDAADDQKYQYYKAEVEKFFQGLEVPRKVEVKLVVDPYGG</sequence>
<dbReference type="AlphaFoldDB" id="A0AAN9YW06"/>
<gene>
    <name evidence="1" type="ORF">SLS62_001695</name>
</gene>